<keyword evidence="2" id="KW-1185">Reference proteome</keyword>
<reference evidence="2" key="1">
    <citation type="journal article" date="2019" name="Int. J. Syst. Evol. Microbiol.">
        <title>The Global Catalogue of Microorganisms (GCM) 10K type strain sequencing project: providing services to taxonomists for standard genome sequencing and annotation.</title>
        <authorList>
            <consortium name="The Broad Institute Genomics Platform"/>
            <consortium name="The Broad Institute Genome Sequencing Center for Infectious Disease"/>
            <person name="Wu L."/>
            <person name="Ma J."/>
        </authorList>
    </citation>
    <scope>NUCLEOTIDE SEQUENCE [LARGE SCALE GENOMIC DNA]</scope>
    <source>
        <strain evidence="2">JCM 1490</strain>
    </source>
</reference>
<organism evidence="1 2">
    <name type="scientific">Georgenia alba</name>
    <dbReference type="NCBI Taxonomy" id="2233858"/>
    <lineage>
        <taxon>Bacteria</taxon>
        <taxon>Bacillati</taxon>
        <taxon>Actinomycetota</taxon>
        <taxon>Actinomycetes</taxon>
        <taxon>Micrococcales</taxon>
        <taxon>Bogoriellaceae</taxon>
        <taxon>Georgenia</taxon>
    </lineage>
</organism>
<proteinExistence type="predicted"/>
<sequence>MAARWIEMLTGSLEDKKRYRAAKARLKALPEGYRTAAEALERYVMYAGAIEKSDVFLQMTDDLADLFEQAAADRTPVRDVVGDDPVEFAETFLANYADGQWINKERARLADAIDRAEHQTEGDSRS</sequence>
<dbReference type="Proteomes" id="UP001596455">
    <property type="component" value="Unassembled WGS sequence"/>
</dbReference>
<evidence type="ECO:0000313" key="1">
    <source>
        <dbReference type="EMBL" id="MFC7405155.1"/>
    </source>
</evidence>
<accession>A0ABW2Q6M5</accession>
<dbReference type="RefSeq" id="WP_382393229.1">
    <property type="nucleotide sequence ID" value="NZ_JBHTCQ010000001.1"/>
</dbReference>
<name>A0ABW2Q6M5_9MICO</name>
<dbReference type="Gene3D" id="1.10.1900.10">
    <property type="entry name" value="c-terminal domain of poly(a) binding protein"/>
    <property type="match status" value="1"/>
</dbReference>
<comment type="caution">
    <text evidence="1">The sequence shown here is derived from an EMBL/GenBank/DDBJ whole genome shotgun (WGS) entry which is preliminary data.</text>
</comment>
<protein>
    <submittedName>
        <fullName evidence="1">DUF1048 domain-containing protein</fullName>
    </submittedName>
</protein>
<dbReference type="EMBL" id="JBHTCQ010000001">
    <property type="protein sequence ID" value="MFC7405155.1"/>
    <property type="molecule type" value="Genomic_DNA"/>
</dbReference>
<dbReference type="SUPFAM" id="SSF158560">
    <property type="entry name" value="BH3980-like"/>
    <property type="match status" value="1"/>
</dbReference>
<gene>
    <name evidence="1" type="ORF">ACFQQL_08545</name>
</gene>
<dbReference type="InterPro" id="IPR008316">
    <property type="entry name" value="UCP029876"/>
</dbReference>
<dbReference type="Pfam" id="PF06304">
    <property type="entry name" value="DUF1048"/>
    <property type="match status" value="1"/>
</dbReference>
<evidence type="ECO:0000313" key="2">
    <source>
        <dbReference type="Proteomes" id="UP001596455"/>
    </source>
</evidence>